<feature type="region of interest" description="Disordered" evidence="1">
    <location>
        <begin position="1"/>
        <end position="20"/>
    </location>
</feature>
<evidence type="ECO:0000313" key="3">
    <source>
        <dbReference type="Proteomes" id="UP000183162"/>
    </source>
</evidence>
<organism evidence="2 3">
    <name type="scientific">Streptococcus equinus</name>
    <name type="common">Streptococcus bovis</name>
    <dbReference type="NCBI Taxonomy" id="1335"/>
    <lineage>
        <taxon>Bacteria</taxon>
        <taxon>Bacillati</taxon>
        <taxon>Bacillota</taxon>
        <taxon>Bacilli</taxon>
        <taxon>Lactobacillales</taxon>
        <taxon>Streptococcaceae</taxon>
        <taxon>Streptococcus</taxon>
    </lineage>
</organism>
<evidence type="ECO:0000256" key="1">
    <source>
        <dbReference type="SAM" id="MobiDB-lite"/>
    </source>
</evidence>
<name>A0A1G9JZ88_STREI</name>
<sequence length="42" mass="5321">MSLRYGKSYPPKRIEDNRSRFEQEKDHDWDTIQLMRLYAFLW</sequence>
<dbReference type="EMBL" id="FNGX01000002">
    <property type="protein sequence ID" value="SDL42732.1"/>
    <property type="molecule type" value="Genomic_DNA"/>
</dbReference>
<protein>
    <submittedName>
        <fullName evidence="2">Uncharacterized protein</fullName>
    </submittedName>
</protein>
<gene>
    <name evidence="2" type="ORF">SAMN05216400_0614</name>
</gene>
<reference evidence="2 3" key="1">
    <citation type="submission" date="2016-10" db="EMBL/GenBank/DDBJ databases">
        <authorList>
            <person name="de Groot N.N."/>
        </authorList>
    </citation>
    <scope>NUCLEOTIDE SEQUENCE [LARGE SCALE GENOMIC DNA]</scope>
    <source>
        <strain evidence="2 3">Sb09</strain>
    </source>
</reference>
<evidence type="ECO:0000313" key="2">
    <source>
        <dbReference type="EMBL" id="SDL42732.1"/>
    </source>
</evidence>
<dbReference type="Proteomes" id="UP000183162">
    <property type="component" value="Unassembled WGS sequence"/>
</dbReference>
<dbReference type="AlphaFoldDB" id="A0A1G9JZ88"/>
<accession>A0A1G9JZ88</accession>
<proteinExistence type="predicted"/>